<accession>A0A015U1E7</accession>
<dbReference type="AlphaFoldDB" id="A0A015U1E7"/>
<organism evidence="2 3">
    <name type="scientific">Bacteroides fragilis str. 3988T(B)14</name>
    <dbReference type="NCBI Taxonomy" id="1339315"/>
    <lineage>
        <taxon>Bacteria</taxon>
        <taxon>Pseudomonadati</taxon>
        <taxon>Bacteroidota</taxon>
        <taxon>Bacteroidia</taxon>
        <taxon>Bacteroidales</taxon>
        <taxon>Bacteroidaceae</taxon>
        <taxon>Bacteroides</taxon>
    </lineage>
</organism>
<protein>
    <submittedName>
        <fullName evidence="2">Putative lipoprotein</fullName>
    </submittedName>
</protein>
<name>A0A015U1E7_BACFG</name>
<dbReference type="PATRIC" id="fig|1339315.3.peg.119"/>
<evidence type="ECO:0000313" key="2">
    <source>
        <dbReference type="EMBL" id="EXY76986.1"/>
    </source>
</evidence>
<keyword evidence="2" id="KW-0449">Lipoprotein</keyword>
<feature type="chain" id="PRO_5001476868" evidence="1">
    <location>
        <begin position="23"/>
        <end position="141"/>
    </location>
</feature>
<dbReference type="Proteomes" id="UP000020529">
    <property type="component" value="Unassembled WGS sequence"/>
</dbReference>
<reference evidence="2 3" key="1">
    <citation type="submission" date="2014-02" db="EMBL/GenBank/DDBJ databases">
        <authorList>
            <person name="Sears C."/>
            <person name="Carroll K."/>
            <person name="Sack B.R."/>
            <person name="Qadri F."/>
            <person name="Myers L.L."/>
            <person name="Chung G.-T."/>
            <person name="Escheverria P."/>
            <person name="Fraser C.M."/>
            <person name="Sadzewicz L."/>
            <person name="Shefchek K.A."/>
            <person name="Tallon L."/>
            <person name="Das S.P."/>
            <person name="Daugherty S."/>
            <person name="Mongodin E.F."/>
        </authorList>
    </citation>
    <scope>NUCLEOTIDE SEQUENCE [LARGE SCALE GENOMIC DNA]</scope>
    <source>
        <strain evidence="3">3988T(B)14</strain>
    </source>
</reference>
<keyword evidence="1" id="KW-0732">Signal</keyword>
<evidence type="ECO:0000313" key="3">
    <source>
        <dbReference type="Proteomes" id="UP000020529"/>
    </source>
</evidence>
<comment type="caution">
    <text evidence="2">The sequence shown here is derived from an EMBL/GenBank/DDBJ whole genome shotgun (WGS) entry which is preliminary data.</text>
</comment>
<dbReference type="RefSeq" id="WP_032586781.1">
    <property type="nucleotide sequence ID" value="NZ_JGCY01000044.1"/>
</dbReference>
<proteinExistence type="predicted"/>
<evidence type="ECO:0000256" key="1">
    <source>
        <dbReference type="SAM" id="SignalP"/>
    </source>
</evidence>
<gene>
    <name evidence="2" type="ORF">M124_4117</name>
</gene>
<sequence length="141" mass="16378">MKKNYLKFLCIVVSLIMLCVGCDGNKTSSSDPLEIKKATEFVLQGYQFNGTGVKSLDKIVLYSDNTSHIEGVWANEQHFVWNGKWRIVTDSYHDKAYRAIGFEYSADKGYAYIMENYDFYFSEYRIKHKRVPDGKMVKRAN</sequence>
<feature type="signal peptide" evidence="1">
    <location>
        <begin position="1"/>
        <end position="22"/>
    </location>
</feature>
<dbReference type="EMBL" id="JGCY01000044">
    <property type="protein sequence ID" value="EXY76986.1"/>
    <property type="molecule type" value="Genomic_DNA"/>
</dbReference>